<comment type="caution">
    <text evidence="4">The sequence shown here is derived from an EMBL/GenBank/DDBJ whole genome shotgun (WGS) entry which is preliminary data.</text>
</comment>
<dbReference type="GO" id="GO:0007166">
    <property type="term" value="P:cell surface receptor signaling pathway"/>
    <property type="evidence" value="ECO:0007669"/>
    <property type="project" value="InterPro"/>
</dbReference>
<feature type="compositionally biased region" description="Pro residues" evidence="2">
    <location>
        <begin position="1057"/>
        <end position="1071"/>
    </location>
</feature>
<feature type="coiled-coil region" evidence="1">
    <location>
        <begin position="312"/>
        <end position="362"/>
    </location>
</feature>
<dbReference type="Gene3D" id="1.20.930.20">
    <property type="entry name" value="Adaptor protein Cbl, N-terminal domain"/>
    <property type="match status" value="1"/>
</dbReference>
<dbReference type="STRING" id="109895.A0A507DTV6"/>
<evidence type="ECO:0000313" key="4">
    <source>
        <dbReference type="EMBL" id="TPX55163.1"/>
    </source>
</evidence>
<dbReference type="InterPro" id="IPR036537">
    <property type="entry name" value="Adaptor_Cbl_N_dom_sf"/>
</dbReference>
<feature type="region of interest" description="Disordered" evidence="2">
    <location>
        <begin position="1"/>
        <end position="28"/>
    </location>
</feature>
<name>A0A507DTV6_9FUNG</name>
<evidence type="ECO:0000256" key="1">
    <source>
        <dbReference type="SAM" id="Coils"/>
    </source>
</evidence>
<proteinExistence type="predicted"/>
<dbReference type="Proteomes" id="UP000318582">
    <property type="component" value="Unassembled WGS sequence"/>
</dbReference>
<reference evidence="4 5" key="1">
    <citation type="journal article" date="2019" name="Sci. Rep.">
        <title>Comparative genomics of chytrid fungi reveal insights into the obligate biotrophic and pathogenic lifestyle of Synchytrium endobioticum.</title>
        <authorList>
            <person name="van de Vossenberg B.T.L.H."/>
            <person name="Warris S."/>
            <person name="Nguyen H.D.T."/>
            <person name="van Gent-Pelzer M.P.E."/>
            <person name="Joly D.L."/>
            <person name="van de Geest H.C."/>
            <person name="Bonants P.J.M."/>
            <person name="Smith D.S."/>
            <person name="Levesque C.A."/>
            <person name="van der Lee T.A.J."/>
        </authorList>
    </citation>
    <scope>NUCLEOTIDE SEQUENCE [LARGE SCALE GENOMIC DNA]</scope>
    <source>
        <strain evidence="4 5">CBS 809.83</strain>
    </source>
</reference>
<dbReference type="EMBL" id="QEAQ01000124">
    <property type="protein sequence ID" value="TPX55163.1"/>
    <property type="molecule type" value="Genomic_DNA"/>
</dbReference>
<keyword evidence="1" id="KW-0175">Coiled coil</keyword>
<organism evidence="4 5">
    <name type="scientific">Powellomyces hirtus</name>
    <dbReference type="NCBI Taxonomy" id="109895"/>
    <lineage>
        <taxon>Eukaryota</taxon>
        <taxon>Fungi</taxon>
        <taxon>Fungi incertae sedis</taxon>
        <taxon>Chytridiomycota</taxon>
        <taxon>Chytridiomycota incertae sedis</taxon>
        <taxon>Chytridiomycetes</taxon>
        <taxon>Spizellomycetales</taxon>
        <taxon>Powellomycetaceae</taxon>
        <taxon>Powellomyces</taxon>
    </lineage>
</organism>
<feature type="compositionally biased region" description="Pro residues" evidence="2">
    <location>
        <begin position="1"/>
        <end position="20"/>
    </location>
</feature>
<dbReference type="Pfam" id="PF22215">
    <property type="entry name" value="MLKL_N"/>
    <property type="match status" value="1"/>
</dbReference>
<dbReference type="AlphaFoldDB" id="A0A507DTV6"/>
<feature type="domain" description="Mixed lineage kinase" evidence="3">
    <location>
        <begin position="144"/>
        <end position="270"/>
    </location>
</feature>
<dbReference type="InterPro" id="IPR054000">
    <property type="entry name" value="MLKL_N"/>
</dbReference>
<sequence>MPTPPPRRPCASPESPPMTPPARQRTCSKGLDDTYNELETMLRDISAPNPNRGIVTDADRAERLYVAAEGRLEDAVGGYENAAATATYYHNVANTGYKLVNEATNGKLGVAVKNVMANPILEQCVKLADGLVDIGKSMPFVAPIFTILKVIIDVEQKARDAASKCDDLIERINFMVSHLLVLKNVHVYETVELVVQRMEKVLKDAAALIAAYRKQGKIARRLNMSNKENFITAGEEIQVVTGDLMLSLQIQQTGQLDVLTKAFPKDPEDDAAEAFLKAHGGEEAVKRNEELVRQFASQAHLTMDDSVMEELNLNLSDMMREQTDQIEALLRENVTAAVMEGIKGFAGELAQAEDAREREEKKTCVQCGNEYRESVNVATSCSFHKAESPSNSRTGTYPCCGDALPCQRQQHRAKHHNDYPYGPFFTRARNILNYTDCVDWDIDITEPNLDEGGNDQVIGVGRLLKWQSGTPRIKEPILAVRIGIIRYTGKFFFGTFDPNDIIDLNLAGAPSFIAKVDDDDNGSFAMAEWMLGTDGLIKGVRLTVKVSSSLWPTVKEVLIDVDDTMERIGEVRTVSEGGLKPYKPIGNYRLPEPIRTGGTLKMPSRKVRKDFKTVSTSADLSVIITPKSDPPIEANPNFANGHSDTFVGTVSVFNKHKSEPLTILSAKAVWRLVGDTDWKECKSFKVEEFITMPINISSRETGLLSFHCVVPRSEEDTKDDVNWWNRAYIARHRPLRLRLTLTDVEGEECSTTLEYFYTPVRVPQEKSEDDAAFFFFDHVRGVTRNHVSFKTNTSGDEVFALPNKAYTVDDLNRIVYKAQKTGVTEIDLEINHKLLSPEGSFWNAWALVDLSCMRVYAVKVLLRQNKEDKHQTMFCLGYASVPDYGDAVESRPIQYAMEIVGAPEVVEDEYDPYLEEDGLDDVVPETPKPLPSDDKQNVAGTGSMMSLNGPVTLAFPETLNEHFKSVITALDKLVGSSPAVPALLDEGMASLSDTLDRVASASTTISQKFDARLASMDEHLGQIAYGSAVPSSIELQLKALNANVEALAATNARALATPPPTPPQSQSPSPPRFSSEVIEMQLANLNRNLETLAINAAIGPQPRDEAFAPVAESASSSAQVRSSGALAVSPNFPPTLQPVAGLLPGDELNRSIKNIDRNLERMADAVEALVGVLGGMAANTNSVDSLVKIVSRLADKNV</sequence>
<gene>
    <name evidence="4" type="ORF">PhCBS80983_g05555</name>
</gene>
<evidence type="ECO:0000259" key="3">
    <source>
        <dbReference type="Pfam" id="PF22215"/>
    </source>
</evidence>
<feature type="region of interest" description="Disordered" evidence="2">
    <location>
        <begin position="1054"/>
        <end position="1073"/>
    </location>
</feature>
<evidence type="ECO:0000313" key="5">
    <source>
        <dbReference type="Proteomes" id="UP000318582"/>
    </source>
</evidence>
<protein>
    <recommendedName>
        <fullName evidence="3">Mixed lineage kinase domain-containing protein</fullName>
    </recommendedName>
</protein>
<keyword evidence="5" id="KW-1185">Reference proteome</keyword>
<evidence type="ECO:0000256" key="2">
    <source>
        <dbReference type="SAM" id="MobiDB-lite"/>
    </source>
</evidence>
<dbReference type="CDD" id="cd21037">
    <property type="entry name" value="MLKL_NTD"/>
    <property type="match status" value="1"/>
</dbReference>
<accession>A0A507DTV6</accession>
<dbReference type="InterPro" id="IPR059179">
    <property type="entry name" value="MLKL-like_MCAfunc"/>
</dbReference>